<protein>
    <submittedName>
        <fullName evidence="1">Uncharacterized protein</fullName>
    </submittedName>
</protein>
<organism evidence="1">
    <name type="scientific">marine metagenome</name>
    <dbReference type="NCBI Taxonomy" id="408172"/>
    <lineage>
        <taxon>unclassified sequences</taxon>
        <taxon>metagenomes</taxon>
        <taxon>ecological metagenomes</taxon>
    </lineage>
</organism>
<accession>A0A383AFR7</accession>
<reference evidence="1" key="1">
    <citation type="submission" date="2018-05" db="EMBL/GenBank/DDBJ databases">
        <authorList>
            <person name="Lanie J.A."/>
            <person name="Ng W.-L."/>
            <person name="Kazmierczak K.M."/>
            <person name="Andrzejewski T.M."/>
            <person name="Davidsen T.M."/>
            <person name="Wayne K.J."/>
            <person name="Tettelin H."/>
            <person name="Glass J.I."/>
            <person name="Rusch D."/>
            <person name="Podicherti R."/>
            <person name="Tsui H.-C.T."/>
            <person name="Winkler M.E."/>
        </authorList>
    </citation>
    <scope>NUCLEOTIDE SEQUENCE</scope>
</reference>
<gene>
    <name evidence="1" type="ORF">METZ01_LOCUS459295</name>
</gene>
<proteinExistence type="predicted"/>
<dbReference type="EMBL" id="UINC01191684">
    <property type="protein sequence ID" value="SVE06441.1"/>
    <property type="molecule type" value="Genomic_DNA"/>
</dbReference>
<feature type="non-terminal residue" evidence="1">
    <location>
        <position position="252"/>
    </location>
</feature>
<evidence type="ECO:0000313" key="1">
    <source>
        <dbReference type="EMBL" id="SVE06441.1"/>
    </source>
</evidence>
<name>A0A383AFR7_9ZZZZ</name>
<feature type="non-terminal residue" evidence="1">
    <location>
        <position position="1"/>
    </location>
</feature>
<dbReference type="AlphaFoldDB" id="A0A383AFR7"/>
<sequence length="252" mass="27377">IVGYITQTSTPIDIHVTYLSNNVVCQGNYLVFRYEISDTLCAGQYLIELSDVNGNFANPTALWTTSLFYPNTSSTLMIQIPNWATVSTCYKLRVNRISPSPQIIGIASVCFEVAICPNTIITGPTPPVVTMDTADVCIGSVIDIPFFAIGVYLSGNIFTAYLSDSTGSFANPSYIGQLPSNQTFDPNIFPGLPGNVSGIIPNVPEGCNYYIRISSSVPIANDTSTWGPFCIKNCDIETNNRQDLQFCITDTT</sequence>